<keyword evidence="6" id="KW-1185">Reference proteome</keyword>
<dbReference type="Proteomes" id="UP001594351">
    <property type="component" value="Unassembled WGS sequence"/>
</dbReference>
<dbReference type="PANTHER" id="PTHR22789:SF0">
    <property type="entry name" value="3-OXO-TETRONATE 4-PHOSPHATE DECARBOXYLASE-RELATED"/>
    <property type="match status" value="1"/>
</dbReference>
<proteinExistence type="predicted"/>
<reference evidence="5 6" key="1">
    <citation type="submission" date="2024-09" db="EMBL/GenBank/DDBJ databases">
        <title>Laminarin stimulates single cell rates of sulfate reduction while oxygen inhibits transcriptomic activity in coastal marine sediment.</title>
        <authorList>
            <person name="Lindsay M."/>
            <person name="Orcutt B."/>
            <person name="Emerson D."/>
            <person name="Stepanauskas R."/>
            <person name="D'Angelo T."/>
        </authorList>
    </citation>
    <scope>NUCLEOTIDE SEQUENCE [LARGE SCALE GENOMIC DNA]</scope>
    <source>
        <strain evidence="5">SAG AM-311-K15</strain>
    </source>
</reference>
<feature type="region of interest" description="Disordered" evidence="3">
    <location>
        <begin position="232"/>
        <end position="254"/>
    </location>
</feature>
<dbReference type="PANTHER" id="PTHR22789">
    <property type="entry name" value="FUCULOSE PHOSPHATE ALDOLASE"/>
    <property type="match status" value="1"/>
</dbReference>
<gene>
    <name evidence="5" type="ORF">ACFL27_05330</name>
</gene>
<dbReference type="EMBL" id="JBHPBY010000048">
    <property type="protein sequence ID" value="MFC1849613.1"/>
    <property type="molecule type" value="Genomic_DNA"/>
</dbReference>
<dbReference type="Gene3D" id="3.40.225.10">
    <property type="entry name" value="Class II aldolase/adducin N-terminal domain"/>
    <property type="match status" value="1"/>
</dbReference>
<evidence type="ECO:0000313" key="5">
    <source>
        <dbReference type="EMBL" id="MFC1849613.1"/>
    </source>
</evidence>
<evidence type="ECO:0000313" key="6">
    <source>
        <dbReference type="Proteomes" id="UP001594351"/>
    </source>
</evidence>
<sequence>MSRQGQDYPTESESRALFVELGRRLYQRGFVAANDGNISVRLSPDWILATPTGVSKGFMSVDQMVLVNLVNGEWKGILKPSTEIRMHRAIYLARHDVRAVVHAHPPIATAFSVAGIPLDQSILAEVIVSIGTIPIAEYHTPSTQEFADHVAYCIQKYEAILLANHGAVTVGKDLEQAFFRMETLEHYAHISWIVRQLGSENVLSFNQVRELMALRSMYGLQPPAPDCLTCPNYQKPTEERQNEETVSASQESSSLNKQTIETIVRAVLRQLETS</sequence>
<feature type="compositionally biased region" description="Polar residues" evidence="3">
    <location>
        <begin position="244"/>
        <end position="254"/>
    </location>
</feature>
<dbReference type="InterPro" id="IPR050197">
    <property type="entry name" value="Aldolase_class_II_sugar_metab"/>
</dbReference>
<evidence type="ECO:0000259" key="4">
    <source>
        <dbReference type="SMART" id="SM01007"/>
    </source>
</evidence>
<organism evidence="5 6">
    <name type="scientific">candidate division CSSED10-310 bacterium</name>
    <dbReference type="NCBI Taxonomy" id="2855610"/>
    <lineage>
        <taxon>Bacteria</taxon>
        <taxon>Bacteria division CSSED10-310</taxon>
    </lineage>
</organism>
<dbReference type="Pfam" id="PF00596">
    <property type="entry name" value="Aldolase_II"/>
    <property type="match status" value="1"/>
</dbReference>
<evidence type="ECO:0000256" key="2">
    <source>
        <dbReference type="ARBA" id="ARBA00023239"/>
    </source>
</evidence>
<protein>
    <submittedName>
        <fullName evidence="5">Class II aldolase/adducin family protein</fullName>
    </submittedName>
</protein>
<accession>A0ABV6YU58</accession>
<evidence type="ECO:0000256" key="3">
    <source>
        <dbReference type="SAM" id="MobiDB-lite"/>
    </source>
</evidence>
<dbReference type="InterPro" id="IPR036409">
    <property type="entry name" value="Aldolase_II/adducin_N_sf"/>
</dbReference>
<feature type="domain" description="Class II aldolase/adducin N-terminal" evidence="4">
    <location>
        <begin position="16"/>
        <end position="192"/>
    </location>
</feature>
<comment type="caution">
    <text evidence="5">The sequence shown here is derived from an EMBL/GenBank/DDBJ whole genome shotgun (WGS) entry which is preliminary data.</text>
</comment>
<dbReference type="SMART" id="SM01007">
    <property type="entry name" value="Aldolase_II"/>
    <property type="match status" value="1"/>
</dbReference>
<dbReference type="SUPFAM" id="SSF53639">
    <property type="entry name" value="AraD/HMP-PK domain-like"/>
    <property type="match status" value="1"/>
</dbReference>
<keyword evidence="2" id="KW-0456">Lyase</keyword>
<name>A0ABV6YU58_UNCC1</name>
<keyword evidence="1" id="KW-0479">Metal-binding</keyword>
<dbReference type="InterPro" id="IPR001303">
    <property type="entry name" value="Aldolase_II/adducin_N"/>
</dbReference>
<evidence type="ECO:0000256" key="1">
    <source>
        <dbReference type="ARBA" id="ARBA00022723"/>
    </source>
</evidence>